<organism evidence="1 2">
    <name type="scientific">Acanthaster planci</name>
    <name type="common">Crown-of-thorns starfish</name>
    <dbReference type="NCBI Taxonomy" id="133434"/>
    <lineage>
        <taxon>Eukaryota</taxon>
        <taxon>Metazoa</taxon>
        <taxon>Echinodermata</taxon>
        <taxon>Eleutherozoa</taxon>
        <taxon>Asterozoa</taxon>
        <taxon>Asteroidea</taxon>
        <taxon>Valvatacea</taxon>
        <taxon>Valvatida</taxon>
        <taxon>Acanthasteridae</taxon>
        <taxon>Acanthaster</taxon>
    </lineage>
</organism>
<dbReference type="RefSeq" id="XP_022089780.1">
    <property type="nucleotide sequence ID" value="XM_022234088.1"/>
</dbReference>
<accession>A0A8B7YBL6</accession>
<sequence length="139" mass="15569">MDEWMQLPGLNQTGDHELVPFAIKDFWMIWGHELIKPLIFPVAKVIWDDEVQVEDSASGSLCWRALFNPLMTIDSEGGGKNERTGGMKALIQSIVRRLRGQVPDGDVDIQDRSCTPHLCRGVCFQQSLTKFAKPSSVPS</sequence>
<evidence type="ECO:0000313" key="2">
    <source>
        <dbReference type="RefSeq" id="XP_022089780.1"/>
    </source>
</evidence>
<protein>
    <submittedName>
        <fullName evidence="2">Uncharacterized protein LOC110978775 isoform X1</fullName>
    </submittedName>
</protein>
<proteinExistence type="predicted"/>
<gene>
    <name evidence="2" type="primary">LOC110978775</name>
</gene>
<dbReference type="KEGG" id="aplc:110978775"/>
<dbReference type="GeneID" id="110978775"/>
<dbReference type="OrthoDB" id="10505384at2759"/>
<evidence type="ECO:0000313" key="1">
    <source>
        <dbReference type="Proteomes" id="UP000694845"/>
    </source>
</evidence>
<dbReference type="Proteomes" id="UP000694845">
    <property type="component" value="Unplaced"/>
</dbReference>
<name>A0A8B7YBL6_ACAPL</name>
<reference evidence="2" key="1">
    <citation type="submission" date="2025-08" db="UniProtKB">
        <authorList>
            <consortium name="RefSeq"/>
        </authorList>
    </citation>
    <scope>IDENTIFICATION</scope>
</reference>
<keyword evidence="1" id="KW-1185">Reference proteome</keyword>
<dbReference type="AlphaFoldDB" id="A0A8B7YBL6"/>